<proteinExistence type="predicted"/>
<dbReference type="CDD" id="cd00198">
    <property type="entry name" value="vWFA"/>
    <property type="match status" value="1"/>
</dbReference>
<dbReference type="InterPro" id="IPR008912">
    <property type="entry name" value="Uncharacterised_CoxE"/>
</dbReference>
<dbReference type="SMART" id="SM00327">
    <property type="entry name" value="VWA"/>
    <property type="match status" value="1"/>
</dbReference>
<comment type="caution">
    <text evidence="2">The sequence shown here is derived from an EMBL/GenBank/DDBJ whole genome shotgun (WGS) entry which is preliminary data.</text>
</comment>
<accession>A0A558A0E8</accession>
<dbReference type="Proteomes" id="UP000320011">
    <property type="component" value="Unassembled WGS sequence"/>
</dbReference>
<reference evidence="2 3" key="2">
    <citation type="submission" date="2019-08" db="EMBL/GenBank/DDBJ databases">
        <title>Amycolatopsis acidicola sp. nov., isolated from peat swamp forest soil.</title>
        <authorList>
            <person name="Srisuk N."/>
        </authorList>
    </citation>
    <scope>NUCLEOTIDE SEQUENCE [LARGE SCALE GENOMIC DNA]</scope>
    <source>
        <strain evidence="2 3">TBRC 6029</strain>
    </source>
</reference>
<reference evidence="2 3" key="1">
    <citation type="submission" date="2019-07" db="EMBL/GenBank/DDBJ databases">
        <authorList>
            <person name="Duangmal K."/>
            <person name="Teo W.F.A."/>
        </authorList>
    </citation>
    <scope>NUCLEOTIDE SEQUENCE [LARGE SCALE GENOMIC DNA]</scope>
    <source>
        <strain evidence="2 3">TBRC 6029</strain>
    </source>
</reference>
<protein>
    <submittedName>
        <fullName evidence="2">VWA domain-containing protein</fullName>
    </submittedName>
</protein>
<dbReference type="Pfam" id="PF05762">
    <property type="entry name" value="VWA_CoxE"/>
    <property type="match status" value="1"/>
</dbReference>
<organism evidence="2 3">
    <name type="scientific">Amycolatopsis rhizosphaerae</name>
    <dbReference type="NCBI Taxonomy" id="2053003"/>
    <lineage>
        <taxon>Bacteria</taxon>
        <taxon>Bacillati</taxon>
        <taxon>Actinomycetota</taxon>
        <taxon>Actinomycetes</taxon>
        <taxon>Pseudonocardiales</taxon>
        <taxon>Pseudonocardiaceae</taxon>
        <taxon>Amycolatopsis</taxon>
    </lineage>
</organism>
<feature type="domain" description="VWFA" evidence="1">
    <location>
        <begin position="86"/>
        <end position="244"/>
    </location>
</feature>
<evidence type="ECO:0000259" key="1">
    <source>
        <dbReference type="SMART" id="SM00327"/>
    </source>
</evidence>
<sequence>MLVEMGSATDERLRAAARALARRMMLDVARRGVARGRGIGRLRRLPARHGGELDLDASLPALLEARAAGRPPHLDDLIARDWARPELALCLVIDASGSMTGARLAAAALTAAACAWRAPAEHAIVSFARRADVLRPLCSVRPPGAVVDTILALRGHGVTALATALRTAREQLAPSRAARKAVVLLSDCRATDDEDPVPAARACPELLILAPGDDHDEAAHLASRAGARWLPLTGAAGAPAALAALLDGTTGRDHP</sequence>
<gene>
    <name evidence="2" type="ORF">FNH05_35895</name>
</gene>
<dbReference type="InterPro" id="IPR036465">
    <property type="entry name" value="vWFA_dom_sf"/>
</dbReference>
<dbReference type="SUPFAM" id="SSF53300">
    <property type="entry name" value="vWA-like"/>
    <property type="match status" value="1"/>
</dbReference>
<dbReference type="OrthoDB" id="3637086at2"/>
<evidence type="ECO:0000313" key="2">
    <source>
        <dbReference type="EMBL" id="TVT17717.1"/>
    </source>
</evidence>
<dbReference type="InterPro" id="IPR002035">
    <property type="entry name" value="VWF_A"/>
</dbReference>
<name>A0A558A0E8_9PSEU</name>
<keyword evidence="3" id="KW-1185">Reference proteome</keyword>
<dbReference type="AlphaFoldDB" id="A0A558A0E8"/>
<evidence type="ECO:0000313" key="3">
    <source>
        <dbReference type="Proteomes" id="UP000320011"/>
    </source>
</evidence>
<dbReference type="Gene3D" id="3.40.50.410">
    <property type="entry name" value="von Willebrand factor, type A domain"/>
    <property type="match status" value="1"/>
</dbReference>
<dbReference type="EMBL" id="VJWX01000712">
    <property type="protein sequence ID" value="TVT17717.1"/>
    <property type="molecule type" value="Genomic_DNA"/>
</dbReference>